<reference evidence="10 11" key="1">
    <citation type="journal article" date="2015" name="Genome Biol. Evol.">
        <title>Comparative Genomics of a Bacterivorous Green Alga Reveals Evolutionary Causalities and Consequences of Phago-Mixotrophic Mode of Nutrition.</title>
        <authorList>
            <person name="Burns J.A."/>
            <person name="Paasch A."/>
            <person name="Narechania A."/>
            <person name="Kim E."/>
        </authorList>
    </citation>
    <scope>NUCLEOTIDE SEQUENCE [LARGE SCALE GENOMIC DNA]</scope>
    <source>
        <strain evidence="10 11">PLY_AMNH</strain>
    </source>
</reference>
<evidence type="ECO:0000313" key="10">
    <source>
        <dbReference type="EMBL" id="KAK3255722.1"/>
    </source>
</evidence>
<dbReference type="GO" id="GO:0016558">
    <property type="term" value="P:protein import into peroxisome matrix"/>
    <property type="evidence" value="ECO:0007669"/>
    <property type="project" value="InterPro"/>
</dbReference>
<evidence type="ECO:0000256" key="8">
    <source>
        <dbReference type="ARBA" id="ARBA00032565"/>
    </source>
</evidence>
<evidence type="ECO:0000256" key="5">
    <source>
        <dbReference type="ARBA" id="ARBA00022927"/>
    </source>
</evidence>
<dbReference type="GO" id="GO:0005782">
    <property type="term" value="C:peroxisomal matrix"/>
    <property type="evidence" value="ECO:0007669"/>
    <property type="project" value="UniProtKB-SubCell"/>
</dbReference>
<keyword evidence="10" id="KW-0675">Receptor</keyword>
<keyword evidence="6" id="KW-0576">Peroxisome</keyword>
<evidence type="ECO:0000256" key="9">
    <source>
        <dbReference type="PROSITE-ProRule" id="PRU00221"/>
    </source>
</evidence>
<evidence type="ECO:0000256" key="4">
    <source>
        <dbReference type="ARBA" id="ARBA00022490"/>
    </source>
</evidence>
<evidence type="ECO:0000256" key="3">
    <source>
        <dbReference type="ARBA" id="ARBA00022448"/>
    </source>
</evidence>
<dbReference type="InterPro" id="IPR036322">
    <property type="entry name" value="WD40_repeat_dom_sf"/>
</dbReference>
<organism evidence="10 11">
    <name type="scientific">Cymbomonas tetramitiformis</name>
    <dbReference type="NCBI Taxonomy" id="36881"/>
    <lineage>
        <taxon>Eukaryota</taxon>
        <taxon>Viridiplantae</taxon>
        <taxon>Chlorophyta</taxon>
        <taxon>Pyramimonadophyceae</taxon>
        <taxon>Pyramimonadales</taxon>
        <taxon>Pyramimonadaceae</taxon>
        <taxon>Cymbomonas</taxon>
    </lineage>
</organism>
<sequence>MLQVAQIWDLRQPVSSLTMAAHEHEILSVDWNKYNDCLVATGSVDKTVRIFDVRMPMQAMHILHGHTYAVRRVKCSPHSESLVYSCSYDMTMCMWDFARQGDPLVRKFDHHTEFAIGLDVSSLVEGMVASTGWDAMVYVWNQNGNPLTS</sequence>
<name>A0AAE0KPA5_9CHLO</name>
<dbReference type="PANTHER" id="PTHR46027:SF1">
    <property type="entry name" value="PEROXISOMAL TARGETING SIGNAL 2 RECEPTOR"/>
    <property type="match status" value="1"/>
</dbReference>
<accession>A0AAE0KPA5</accession>
<evidence type="ECO:0000313" key="11">
    <source>
        <dbReference type="Proteomes" id="UP001190700"/>
    </source>
</evidence>
<keyword evidence="9" id="KW-0853">WD repeat</keyword>
<gene>
    <name evidence="10" type="ORF">CYMTET_35110</name>
</gene>
<dbReference type="InterPro" id="IPR044536">
    <property type="entry name" value="PEX7"/>
</dbReference>
<feature type="repeat" description="WD" evidence="9">
    <location>
        <begin position="19"/>
        <end position="54"/>
    </location>
</feature>
<comment type="caution">
    <text evidence="10">The sequence shown here is derived from an EMBL/GenBank/DDBJ whole genome shotgun (WGS) entry which is preliminary data.</text>
</comment>
<keyword evidence="5" id="KW-0653">Protein transport</keyword>
<dbReference type="GO" id="GO:0005053">
    <property type="term" value="F:peroxisome matrix targeting signal-2 binding"/>
    <property type="evidence" value="ECO:0007669"/>
    <property type="project" value="InterPro"/>
</dbReference>
<comment type="similarity">
    <text evidence="7">Belongs to the WD repeat peroxin-7 family.</text>
</comment>
<evidence type="ECO:0000256" key="7">
    <source>
        <dbReference type="ARBA" id="ARBA00024017"/>
    </source>
</evidence>
<evidence type="ECO:0000256" key="6">
    <source>
        <dbReference type="ARBA" id="ARBA00023140"/>
    </source>
</evidence>
<dbReference type="Proteomes" id="UP001190700">
    <property type="component" value="Unassembled WGS sequence"/>
</dbReference>
<protein>
    <recommendedName>
        <fullName evidence="8">Peroxin-7</fullName>
    </recommendedName>
</protein>
<keyword evidence="3" id="KW-0813">Transport</keyword>
<keyword evidence="4" id="KW-0963">Cytoplasm</keyword>
<dbReference type="InterPro" id="IPR001680">
    <property type="entry name" value="WD40_rpt"/>
</dbReference>
<evidence type="ECO:0000256" key="1">
    <source>
        <dbReference type="ARBA" id="ARBA00004253"/>
    </source>
</evidence>
<dbReference type="InterPro" id="IPR015943">
    <property type="entry name" value="WD40/YVTN_repeat-like_dom_sf"/>
</dbReference>
<comment type="subcellular location">
    <subcellularLocation>
        <location evidence="2">Cytoplasm</location>
        <location evidence="2">Cytosol</location>
    </subcellularLocation>
    <subcellularLocation>
        <location evidence="1">Peroxisome matrix</location>
    </subcellularLocation>
</comment>
<dbReference type="Pfam" id="PF00400">
    <property type="entry name" value="WD40"/>
    <property type="match status" value="2"/>
</dbReference>
<dbReference type="EMBL" id="LGRX02022347">
    <property type="protein sequence ID" value="KAK3255722.1"/>
    <property type="molecule type" value="Genomic_DNA"/>
</dbReference>
<dbReference type="GO" id="GO:0005829">
    <property type="term" value="C:cytosol"/>
    <property type="evidence" value="ECO:0007669"/>
    <property type="project" value="UniProtKB-SubCell"/>
</dbReference>
<dbReference type="AlphaFoldDB" id="A0AAE0KPA5"/>
<feature type="repeat" description="WD" evidence="9">
    <location>
        <begin position="63"/>
        <end position="96"/>
    </location>
</feature>
<proteinExistence type="inferred from homology"/>
<dbReference type="Gene3D" id="2.130.10.10">
    <property type="entry name" value="YVTN repeat-like/Quinoprotein amine dehydrogenase"/>
    <property type="match status" value="1"/>
</dbReference>
<evidence type="ECO:0000256" key="2">
    <source>
        <dbReference type="ARBA" id="ARBA00004514"/>
    </source>
</evidence>
<dbReference type="SMART" id="SM00320">
    <property type="entry name" value="WD40"/>
    <property type="match status" value="3"/>
</dbReference>
<dbReference type="SUPFAM" id="SSF50978">
    <property type="entry name" value="WD40 repeat-like"/>
    <property type="match status" value="1"/>
</dbReference>
<dbReference type="PANTHER" id="PTHR46027">
    <property type="entry name" value="PEROXISOMAL TARGETING SIGNAL 2 RECEPTOR"/>
    <property type="match status" value="1"/>
</dbReference>
<dbReference type="PROSITE" id="PS50082">
    <property type="entry name" value="WD_REPEATS_2"/>
    <property type="match status" value="2"/>
</dbReference>
<keyword evidence="11" id="KW-1185">Reference proteome</keyword>